<dbReference type="InterPro" id="IPR010482">
    <property type="entry name" value="TECPR1-like_DysF"/>
</dbReference>
<feature type="domain" description="Peroxin/Ferlin" evidence="2">
    <location>
        <begin position="130"/>
        <end position="171"/>
    </location>
</feature>
<evidence type="ECO:0000259" key="2">
    <source>
        <dbReference type="SMART" id="SM00694"/>
    </source>
</evidence>
<dbReference type="GO" id="GO:0005737">
    <property type="term" value="C:cytoplasm"/>
    <property type="evidence" value="ECO:0007669"/>
    <property type="project" value="UniProtKB-ARBA"/>
</dbReference>
<dbReference type="SMART" id="SM00694">
    <property type="entry name" value="DysFC"/>
    <property type="match status" value="1"/>
</dbReference>
<protein>
    <recommendedName>
        <fullName evidence="2">Peroxin/Ferlin domain-containing protein</fullName>
    </recommendedName>
</protein>
<dbReference type="EMBL" id="JAGDFM010000053">
    <property type="protein sequence ID" value="KAG7388886.1"/>
    <property type="molecule type" value="Genomic_DNA"/>
</dbReference>
<comment type="caution">
    <text evidence="3">The sequence shown here is derived from an EMBL/GenBank/DDBJ whole genome shotgun (WGS) entry which is preliminary data.</text>
</comment>
<feature type="compositionally biased region" description="Polar residues" evidence="1">
    <location>
        <begin position="358"/>
        <end position="370"/>
    </location>
</feature>
<feature type="compositionally biased region" description="Acidic residues" evidence="1">
    <location>
        <begin position="232"/>
        <end position="241"/>
    </location>
</feature>
<dbReference type="OrthoDB" id="428159at2759"/>
<dbReference type="Proteomes" id="UP000694044">
    <property type="component" value="Unassembled WGS sequence"/>
</dbReference>
<accession>A0A8T1W6J7</accession>
<feature type="compositionally biased region" description="Low complexity" evidence="1">
    <location>
        <begin position="1067"/>
        <end position="1077"/>
    </location>
</feature>
<keyword evidence="4" id="KW-1185">Reference proteome</keyword>
<dbReference type="Pfam" id="PF06398">
    <property type="entry name" value="Pex24p"/>
    <property type="match status" value="1"/>
</dbReference>
<evidence type="ECO:0000313" key="3">
    <source>
        <dbReference type="EMBL" id="KAG7388886.1"/>
    </source>
</evidence>
<evidence type="ECO:0000256" key="1">
    <source>
        <dbReference type="SAM" id="MobiDB-lite"/>
    </source>
</evidence>
<feature type="region of interest" description="Disordered" evidence="1">
    <location>
        <begin position="1033"/>
        <end position="1092"/>
    </location>
</feature>
<organism evidence="3 4">
    <name type="scientific">Phytophthora pseudosyringae</name>
    <dbReference type="NCBI Taxonomy" id="221518"/>
    <lineage>
        <taxon>Eukaryota</taxon>
        <taxon>Sar</taxon>
        <taxon>Stramenopiles</taxon>
        <taxon>Oomycota</taxon>
        <taxon>Peronosporomycetes</taxon>
        <taxon>Peronosporales</taxon>
        <taxon>Peronosporaceae</taxon>
        <taxon>Phytophthora</taxon>
    </lineage>
</organism>
<name>A0A8T1W6J7_9STRA</name>
<feature type="compositionally biased region" description="Basic and acidic residues" evidence="1">
    <location>
        <begin position="334"/>
        <end position="343"/>
    </location>
</feature>
<dbReference type="InterPro" id="IPR006614">
    <property type="entry name" value="Peroxin/Ferlin"/>
</dbReference>
<feature type="region of interest" description="Disordered" evidence="1">
    <location>
        <begin position="334"/>
        <end position="370"/>
    </location>
</feature>
<sequence length="1228" mass="137329">MESWRSRLRAFYWAHDPRKVDRVDEILASHKDDEEPFLQRVHREFGVRDFSGEEAIDDIYEHQRYSYLSFSWGSSFPGHLLPTDRHQWSSLHGSPSSQTREKVEPQLPVNWKWTSDWVVDKTSCKCDTDGWIYALDFTMINYLIKKGDERSEPNATDYVRRRRWVRTRRRVYNDIPAIVLLPKTAMSDDNDVESRSSDEANSTVNWVIDGNEEAAPKSPNKNDASVKNQEDVSPEEPDNPNDADRPGSPSSPKKRPEPSSRVELEHFAMDMDKSAFDGAWKSTVKDLEQVYARSKEQQAIKKTKWGVKKEKVKRQIHLLEKTIVSMQAVALEEEQKRQQERARFPGSPRYKTQGAMPSPTSRSMPTAASMDSPTNAINLAARMHCAQSKLDALRRFYWHPRESGYSLRFSIDGIFYGLRDFFVESFAGSYSIQISHQTNGAQGITPTCKVSMQGHTVCCGKHVKVVGEKGTRIPKSIWDSMYMDSDFEASINLIYVEDLDDPSAVGQGRWEFLFSPEATHVELINFTRRVKGGMDLPEPMVRKLCSDVLSSLIRDLTLLYFPYELALAFNLPPAKLDIKGEIKITGQSIDDVMEKDLKELDLNAIRAEKAKQKLSKQATDVAEGDGALTPILDAASAAAQMFSSLLTGSNKEMLAIAELLQLSPPQFNLLVALKGSGLFPSTCNFQSLASICAYYNAFSIDEETIEPKESDDGTTQDQRLRTAWKRVLELVYIKKMQAAILSPKSQSRQKAVAHENGGTSATQSRFELFDVDKFFDAIERLSKKPASVEVSVNHFYSTLNALNVVEALTKLYERIVLGIDYSKPRTGADGFMYGIRLGRKATVHPAMAMAAAAAAAVSAATNTDGEMHPVGSPPVLDLRRYRPAEVSFRTRAQTFSNFWQTLRKVIEFVRENVDDVSTELAGNVKGTGDDCVLNGSFKDADFRGPLSMGLAVPPCFLGFYRAEMIALGNNRVGMQVDAMLPSVSAKTMTGDAKQQTIKALEPVGRVMLADLSTEVLLDIDALVAREEERRQKALAAAKKKAASPGSPKQPNSARTTPKNPSQHCALSFSFGTTSSSTEESERNGLPPSKALGQLNVGTSEFTKLHTTAKAGSFMFRLLSIADYLLTQYVRPQILKAFPQHQVLFDTAKANIMALLQSPKLEVDFDIMARAFIHADESLMVTLCGSPLHPTPLTFKDEVNLRDIILQVDDLVNIWIDDRYPPYSNPLYF</sequence>
<feature type="compositionally biased region" description="Polar residues" evidence="1">
    <location>
        <begin position="1046"/>
        <end position="1064"/>
    </location>
</feature>
<dbReference type="AlphaFoldDB" id="A0A8T1W6J7"/>
<gene>
    <name evidence="3" type="ORF">PHYPSEUDO_011720</name>
</gene>
<reference evidence="3" key="1">
    <citation type="submission" date="2021-02" db="EMBL/GenBank/DDBJ databases">
        <authorList>
            <person name="Palmer J.M."/>
        </authorList>
    </citation>
    <scope>NUCLEOTIDE SEQUENCE</scope>
    <source>
        <strain evidence="3">SCRP734</strain>
    </source>
</reference>
<evidence type="ECO:0000313" key="4">
    <source>
        <dbReference type="Proteomes" id="UP000694044"/>
    </source>
</evidence>
<dbReference type="GO" id="GO:0098588">
    <property type="term" value="C:bounding membrane of organelle"/>
    <property type="evidence" value="ECO:0007669"/>
    <property type="project" value="UniProtKB-ARBA"/>
</dbReference>
<proteinExistence type="predicted"/>
<feature type="region of interest" description="Disordered" evidence="1">
    <location>
        <begin position="212"/>
        <end position="260"/>
    </location>
</feature>